<feature type="compositionally biased region" description="Polar residues" evidence="12">
    <location>
        <begin position="487"/>
        <end position="502"/>
    </location>
</feature>
<keyword evidence="6 10" id="KW-0067">ATP-binding</keyword>
<sequence length="689" mass="78681">MTLPRCAIFTRVANFCRKVLSREESEAEPAVARPHMTIIPREQHAISRKDISENALKVMYRLNKAGYEAWLVGGGVRDLLLGKKPKDFDVTTNATPEQVRKLFRNCRLVGRRFRLAHVMFGPEIIEVATFRGHHEGSENDRTTSQRGQNGMLLRDNIFGSIEEDAQRRDFTINSLYYSVADFTVRDYVGGMQDLKEGVIRLIGNPETRYREDPVRMLRAVRFAAKLTMRISPETAEPIPRLATLLNDIPPARLFEESLKLLQAGHGFETYQLLREYNLFQPLFPTITRYFTENGDSAMERIIAQVLKNTDNRIRNDMRVNPAFLFAAMFWYPLLEMAQKIAQESGLAYYDAFALAMNEVLDEACRSLAIPKRLTTLTRDIWQLQLRMSRRQGKRAWKLMEHPKFRAAFDLLELRAQVENNAELQRLATWWGEFQVSAPPEQKGMLNELDDDPTPPPPPFASAPKSATSRGYRMTNRIYPMDDELDQGDNTATNSSGTNLNSRRQPRDKAAPHYLPERTSVRDGDEPMQPERHRVYIALGSNLASPLEQVNAALKAIAGIPDSRIVAVSAFYRTPPLGPQDQPDYLNAAVALDTTLSAEALLNHTQRIELQQGRVRKAERWGPRTLDLDIMLFGDDVINTERLTVPHYDMKNRGFMLWPLFEIAPELIFPDDQQPLSRLIATVSPCPARW</sequence>
<dbReference type="InterPro" id="IPR000550">
    <property type="entry name" value="Hppk"/>
</dbReference>
<dbReference type="InterPro" id="IPR010206">
    <property type="entry name" value="PolA_pol_I"/>
</dbReference>
<evidence type="ECO:0000256" key="11">
    <source>
        <dbReference type="RuleBase" id="RU003953"/>
    </source>
</evidence>
<dbReference type="GO" id="GO:0016301">
    <property type="term" value="F:kinase activity"/>
    <property type="evidence" value="ECO:0007669"/>
    <property type="project" value="UniProtKB-KW"/>
</dbReference>
<keyword evidence="5" id="KW-0418">Kinase</keyword>
<evidence type="ECO:0000256" key="12">
    <source>
        <dbReference type="SAM" id="MobiDB-lite"/>
    </source>
</evidence>
<dbReference type="Pfam" id="PF12627">
    <property type="entry name" value="PolyA_pol_RNAbd"/>
    <property type="match status" value="1"/>
</dbReference>
<evidence type="ECO:0000313" key="14">
    <source>
        <dbReference type="EMBL" id="VEA06152.1"/>
    </source>
</evidence>
<evidence type="ECO:0000256" key="7">
    <source>
        <dbReference type="ARBA" id="ARBA00022884"/>
    </source>
</evidence>
<dbReference type="Gene3D" id="1.10.3090.10">
    <property type="entry name" value="cca-adding enzyme, domain 2"/>
    <property type="match status" value="1"/>
</dbReference>
<dbReference type="FunFam" id="3.30.70.560:FF:000001">
    <property type="entry name" value="2-amino-4-hydroxy-6-hydroxymethyldihydropteridine pyrophosphokinase"/>
    <property type="match status" value="1"/>
</dbReference>
<accession>A0A6D2GC21</accession>
<name>A0A6D2GC21_SALER</name>
<dbReference type="SUPFAM" id="SSF55083">
    <property type="entry name" value="6-hydroxymethyl-7,8-dihydropterin pyrophosphokinase, HPPK"/>
    <property type="match status" value="1"/>
</dbReference>
<feature type="domain" description="7,8-dihydro-6-hydroxymethylpterin-pyrophosphokinase" evidence="13">
    <location>
        <begin position="619"/>
        <end position="630"/>
    </location>
</feature>
<comment type="similarity">
    <text evidence="10 11">Belongs to the tRNA nucleotidyltransferase/poly(A) polymerase family.</text>
</comment>
<dbReference type="CDD" id="cd05398">
    <property type="entry name" value="NT_ClassII-CCAase"/>
    <property type="match status" value="1"/>
</dbReference>
<dbReference type="CDD" id="cd00483">
    <property type="entry name" value="HPPK"/>
    <property type="match status" value="1"/>
</dbReference>
<keyword evidence="2 10" id="KW-0507">mRNA processing</keyword>
<feature type="region of interest" description="Disordered" evidence="12">
    <location>
        <begin position="442"/>
        <end position="526"/>
    </location>
</feature>
<feature type="active site" evidence="10">
    <location>
        <position position="87"/>
    </location>
</feature>
<comment type="catalytic activity">
    <reaction evidence="10">
        <text>RNA(n) + ATP = RNA(n)-3'-adenine ribonucleotide + diphosphate</text>
        <dbReference type="Rhea" id="RHEA:11332"/>
        <dbReference type="Rhea" id="RHEA-COMP:14527"/>
        <dbReference type="Rhea" id="RHEA-COMP:17347"/>
        <dbReference type="ChEBI" id="CHEBI:30616"/>
        <dbReference type="ChEBI" id="CHEBI:33019"/>
        <dbReference type="ChEBI" id="CHEBI:140395"/>
        <dbReference type="ChEBI" id="CHEBI:173115"/>
        <dbReference type="EC" id="2.7.7.19"/>
    </reaction>
</comment>
<keyword evidence="4 10" id="KW-0547">Nucleotide-binding</keyword>
<dbReference type="NCBIfam" id="NF007595">
    <property type="entry name" value="PRK10239.1"/>
    <property type="match status" value="1"/>
</dbReference>
<protein>
    <recommendedName>
        <fullName evidence="10">Poly(A) polymerase I</fullName>
        <shortName evidence="10">PAP I</shortName>
        <ecNumber evidence="10">2.7.7.19</ecNumber>
    </recommendedName>
</protein>
<dbReference type="Gene3D" id="3.30.70.560">
    <property type="entry name" value="7,8-Dihydro-6-hydroxymethylpterin-pyrophosphokinase HPPK"/>
    <property type="match status" value="1"/>
</dbReference>
<dbReference type="Pfam" id="PF01743">
    <property type="entry name" value="PolyA_pol"/>
    <property type="match status" value="1"/>
</dbReference>
<keyword evidence="7 10" id="KW-0694">RNA-binding</keyword>
<keyword evidence="3 10" id="KW-0808">Transferase</keyword>
<dbReference type="EMBL" id="LR134141">
    <property type="protein sequence ID" value="VEA06152.1"/>
    <property type="molecule type" value="Genomic_DNA"/>
</dbReference>
<evidence type="ECO:0000256" key="1">
    <source>
        <dbReference type="ARBA" id="ARBA00005051"/>
    </source>
</evidence>
<evidence type="ECO:0000313" key="15">
    <source>
        <dbReference type="Proteomes" id="UP000267858"/>
    </source>
</evidence>
<evidence type="ECO:0000256" key="6">
    <source>
        <dbReference type="ARBA" id="ARBA00022840"/>
    </source>
</evidence>
<evidence type="ECO:0000256" key="8">
    <source>
        <dbReference type="ARBA" id="ARBA00022909"/>
    </source>
</evidence>
<keyword evidence="8" id="KW-0289">Folate biosynthesis</keyword>
<reference evidence="14 15" key="1">
    <citation type="submission" date="2018-12" db="EMBL/GenBank/DDBJ databases">
        <authorList>
            <consortium name="Pathogen Informatics"/>
        </authorList>
    </citation>
    <scope>NUCLEOTIDE SEQUENCE [LARGE SCALE GENOMIC DNA]</scope>
    <source>
        <strain evidence="14 15">NCTC5773</strain>
    </source>
</reference>
<dbReference type="FunFam" id="1.10.3090.10:FF:000003">
    <property type="entry name" value="Poly(A) polymerase I"/>
    <property type="match status" value="1"/>
</dbReference>
<keyword evidence="14" id="KW-0548">Nucleotidyltransferase</keyword>
<dbReference type="GO" id="GO:0003848">
    <property type="term" value="F:2-amino-4-hydroxy-6-hydroxymethyldihydropteridine diphosphokinase activity"/>
    <property type="evidence" value="ECO:0007669"/>
    <property type="project" value="InterPro"/>
</dbReference>
<feature type="compositionally biased region" description="Basic and acidic residues" evidence="12">
    <location>
        <begin position="504"/>
        <end position="526"/>
    </location>
</feature>
<dbReference type="AlphaFoldDB" id="A0A6D2GC21"/>
<dbReference type="GO" id="GO:0046656">
    <property type="term" value="P:folic acid biosynthetic process"/>
    <property type="evidence" value="ECO:0007669"/>
    <property type="project" value="UniProtKB-KW"/>
</dbReference>
<dbReference type="Gene3D" id="3.30.460.10">
    <property type="entry name" value="Beta Polymerase, domain 2"/>
    <property type="match status" value="1"/>
</dbReference>
<dbReference type="PROSITE" id="PS00794">
    <property type="entry name" value="HPPK"/>
    <property type="match status" value="1"/>
</dbReference>
<comment type="function">
    <text evidence="10">Adds poly(A) tail to the 3' end of many RNAs, which usually targets these RNAs for decay. Plays a significant role in the global control of gene expression, through influencing the rate of transcript degradation, and in the general RNA quality control.</text>
</comment>
<organism evidence="14 15">
    <name type="scientific">Salmonella enterica subsp. salamae</name>
    <dbReference type="NCBI Taxonomy" id="59202"/>
    <lineage>
        <taxon>Bacteria</taxon>
        <taxon>Pseudomonadati</taxon>
        <taxon>Pseudomonadota</taxon>
        <taxon>Gammaproteobacteria</taxon>
        <taxon>Enterobacterales</taxon>
        <taxon>Enterobacteriaceae</taxon>
        <taxon>Salmonella</taxon>
    </lineage>
</organism>
<evidence type="ECO:0000256" key="5">
    <source>
        <dbReference type="ARBA" id="ARBA00022777"/>
    </source>
</evidence>
<evidence type="ECO:0000256" key="9">
    <source>
        <dbReference type="ARBA" id="ARBA00023163"/>
    </source>
</evidence>
<dbReference type="GO" id="GO:0005524">
    <property type="term" value="F:ATP binding"/>
    <property type="evidence" value="ECO:0007669"/>
    <property type="project" value="UniProtKB-UniRule"/>
</dbReference>
<dbReference type="FunFam" id="3.30.460.10:FF:000035">
    <property type="entry name" value="Poly(A) polymerase I"/>
    <property type="match status" value="1"/>
</dbReference>
<dbReference type="GO" id="GO:0003723">
    <property type="term" value="F:RNA binding"/>
    <property type="evidence" value="ECO:0007669"/>
    <property type="project" value="UniProtKB-UniRule"/>
</dbReference>
<dbReference type="NCBIfam" id="NF008634">
    <property type="entry name" value="PRK11623.1"/>
    <property type="match status" value="1"/>
</dbReference>
<gene>
    <name evidence="10 14" type="primary">pcnB</name>
    <name evidence="14" type="ORF">NCTC5773_04090</name>
</gene>
<dbReference type="NCBIfam" id="TIGR01498">
    <property type="entry name" value="folK"/>
    <property type="match status" value="1"/>
</dbReference>
<dbReference type="PANTHER" id="PTHR43051">
    <property type="entry name" value="POLYNUCLEOTIDE ADENYLYLTRANSFERASE FAMILY PROTEIN"/>
    <property type="match status" value="1"/>
</dbReference>
<evidence type="ECO:0000256" key="4">
    <source>
        <dbReference type="ARBA" id="ARBA00022741"/>
    </source>
</evidence>
<dbReference type="NCBIfam" id="TIGR01942">
    <property type="entry name" value="pcnB"/>
    <property type="match status" value="1"/>
</dbReference>
<dbReference type="InterPro" id="IPR052191">
    <property type="entry name" value="tRNA_ntf/polyA_polymerase_I"/>
</dbReference>
<dbReference type="SUPFAM" id="SSF81891">
    <property type="entry name" value="Poly A polymerase C-terminal region-like"/>
    <property type="match status" value="1"/>
</dbReference>
<dbReference type="UniPathway" id="UPA00077">
    <property type="reaction ID" value="UER00155"/>
</dbReference>
<dbReference type="HAMAP" id="MF_00957">
    <property type="entry name" value="PolyA_pol"/>
    <property type="match status" value="1"/>
</dbReference>
<dbReference type="GO" id="GO:0006397">
    <property type="term" value="P:mRNA processing"/>
    <property type="evidence" value="ECO:0007669"/>
    <property type="project" value="UniProtKB-KW"/>
</dbReference>
<feature type="active site" evidence="10">
    <location>
        <position position="169"/>
    </location>
</feature>
<dbReference type="Pfam" id="PF01288">
    <property type="entry name" value="HPPK"/>
    <property type="match status" value="1"/>
</dbReference>
<comment type="pathway">
    <text evidence="1">Cofactor biosynthesis; tetrahydrofolate biosynthesis; 2-amino-4-hydroxy-6-hydroxymethyl-7,8-dihydropteridine diphosphate from 7,8-dihydroneopterin triphosphate: step 4/4.</text>
</comment>
<dbReference type="InterPro" id="IPR002646">
    <property type="entry name" value="PolA_pol_head_dom"/>
</dbReference>
<keyword evidence="9 10" id="KW-0804">Transcription</keyword>
<evidence type="ECO:0000256" key="10">
    <source>
        <dbReference type="HAMAP-Rule" id="MF_00957"/>
    </source>
</evidence>
<dbReference type="GO" id="GO:1990817">
    <property type="term" value="F:poly(A) RNA polymerase activity"/>
    <property type="evidence" value="ECO:0007669"/>
    <property type="project" value="UniProtKB-UniRule"/>
</dbReference>
<dbReference type="Pfam" id="PF12626">
    <property type="entry name" value="PolyA_pol_arg_C"/>
    <property type="match status" value="1"/>
</dbReference>
<evidence type="ECO:0000259" key="13">
    <source>
        <dbReference type="PROSITE" id="PS00794"/>
    </source>
</evidence>
<feature type="active site" evidence="10">
    <location>
        <position position="89"/>
    </location>
</feature>
<dbReference type="InterPro" id="IPR025866">
    <property type="entry name" value="PolyA_pol_arg_C_dom"/>
</dbReference>
<dbReference type="InterPro" id="IPR035907">
    <property type="entry name" value="Hppk_sf"/>
</dbReference>
<dbReference type="Proteomes" id="UP000267858">
    <property type="component" value="Chromosome"/>
</dbReference>
<dbReference type="GO" id="GO:0046654">
    <property type="term" value="P:tetrahydrofolate biosynthetic process"/>
    <property type="evidence" value="ECO:0007669"/>
    <property type="project" value="UniProtKB-UniPathway"/>
</dbReference>
<evidence type="ECO:0000256" key="2">
    <source>
        <dbReference type="ARBA" id="ARBA00022664"/>
    </source>
</evidence>
<dbReference type="EC" id="2.7.7.19" evidence="10"/>
<dbReference type="PANTHER" id="PTHR43051:SF1">
    <property type="entry name" value="POLYNUCLEOTIDE ADENYLYLTRANSFERASE FAMILY PROTEIN"/>
    <property type="match status" value="1"/>
</dbReference>
<dbReference type="SUPFAM" id="SSF81301">
    <property type="entry name" value="Nucleotidyltransferase"/>
    <property type="match status" value="1"/>
</dbReference>
<dbReference type="InterPro" id="IPR032828">
    <property type="entry name" value="PolyA_RNA-bd"/>
</dbReference>
<proteinExistence type="inferred from homology"/>
<evidence type="ECO:0000256" key="3">
    <source>
        <dbReference type="ARBA" id="ARBA00022679"/>
    </source>
</evidence>
<dbReference type="InterPro" id="IPR043519">
    <property type="entry name" value="NT_sf"/>
</dbReference>
<dbReference type="GO" id="GO:0043633">
    <property type="term" value="P:polyadenylation-dependent RNA catabolic process"/>
    <property type="evidence" value="ECO:0007669"/>
    <property type="project" value="InterPro"/>
</dbReference>